<reference evidence="4 5" key="1">
    <citation type="submission" date="2019-03" db="EMBL/GenBank/DDBJ databases">
        <title>An improved genome assembly of the fluke Schistosoma japonicum.</title>
        <authorList>
            <person name="Hu W."/>
            <person name="Luo F."/>
            <person name="Yin M."/>
            <person name="Mo X."/>
            <person name="Sun C."/>
            <person name="Wu Q."/>
            <person name="Zhu B."/>
            <person name="Xiang M."/>
            <person name="Wang J."/>
            <person name="Wang Y."/>
            <person name="Zhang T."/>
            <person name="Xu B."/>
            <person name="Zheng H."/>
            <person name="Feng Z."/>
        </authorList>
    </citation>
    <scope>NUCLEOTIDE SEQUENCE [LARGE SCALE GENOMIC DNA]</scope>
    <source>
        <strain evidence="4">HuSjv2</strain>
        <tissue evidence="4">Worms</tissue>
    </source>
</reference>
<dbReference type="GO" id="GO:0140359">
    <property type="term" value="F:ABC-type transporter activity"/>
    <property type="evidence" value="ECO:0007669"/>
    <property type="project" value="InterPro"/>
</dbReference>
<evidence type="ECO:0000313" key="4">
    <source>
        <dbReference type="EMBL" id="TNN05145.1"/>
    </source>
</evidence>
<keyword evidence="2" id="KW-0677">Repeat</keyword>
<organism evidence="4 5">
    <name type="scientific">Schistosoma japonicum</name>
    <name type="common">Blood fluke</name>
    <dbReference type="NCBI Taxonomy" id="6182"/>
    <lineage>
        <taxon>Eukaryota</taxon>
        <taxon>Metazoa</taxon>
        <taxon>Spiralia</taxon>
        <taxon>Lophotrochozoa</taxon>
        <taxon>Platyhelminthes</taxon>
        <taxon>Trematoda</taxon>
        <taxon>Digenea</taxon>
        <taxon>Strigeidida</taxon>
        <taxon>Schistosomatoidea</taxon>
        <taxon>Schistosomatidae</taxon>
        <taxon>Schistosoma</taxon>
    </lineage>
</organism>
<dbReference type="Pfam" id="PF00005">
    <property type="entry name" value="ABC_tran"/>
    <property type="match status" value="1"/>
</dbReference>
<keyword evidence="1" id="KW-0813">Transport</keyword>
<gene>
    <name evidence="4" type="ORF">EWB00_009622</name>
</gene>
<dbReference type="Proteomes" id="UP000311919">
    <property type="component" value="Unassembled WGS sequence"/>
</dbReference>
<dbReference type="GO" id="GO:0005319">
    <property type="term" value="F:lipid transporter activity"/>
    <property type="evidence" value="ECO:0007669"/>
    <property type="project" value="TreeGrafter"/>
</dbReference>
<dbReference type="InterPro" id="IPR026082">
    <property type="entry name" value="ABCA"/>
</dbReference>
<dbReference type="Gene3D" id="3.40.50.300">
    <property type="entry name" value="P-loop containing nucleotide triphosphate hydrolases"/>
    <property type="match status" value="1"/>
</dbReference>
<feature type="domain" description="ABC transporter" evidence="3">
    <location>
        <begin position="1"/>
        <end position="116"/>
    </location>
</feature>
<sequence>MITGDLEPSSGRILVVGHDINQNLLKAQQTLGYCPQFDSLLPYLTGRETLQLFARLRGIQEGLLNEEIDQLLNDLKLTKFAQVLVSRYSGGSRRKLSLAVALVGDVQLVCSDEPTTDVDPISSL</sequence>
<dbReference type="SUPFAM" id="SSF52540">
    <property type="entry name" value="P-loop containing nucleoside triphosphate hydrolases"/>
    <property type="match status" value="1"/>
</dbReference>
<dbReference type="InterPro" id="IPR027417">
    <property type="entry name" value="P-loop_NTPase"/>
</dbReference>
<keyword evidence="4" id="KW-0547">Nucleotide-binding</keyword>
<dbReference type="EMBL" id="SKCS01000586">
    <property type="protein sequence ID" value="TNN05145.1"/>
    <property type="molecule type" value="Genomic_DNA"/>
</dbReference>
<evidence type="ECO:0000256" key="2">
    <source>
        <dbReference type="ARBA" id="ARBA00022737"/>
    </source>
</evidence>
<name>A0A4Z2CLQ9_SCHJA</name>
<proteinExistence type="predicted"/>
<protein>
    <submittedName>
        <fullName evidence="4">ATP-binding cassette sub-family A member 3</fullName>
    </submittedName>
</protein>
<dbReference type="AlphaFoldDB" id="A0A4Z2CLQ9"/>
<dbReference type="OrthoDB" id="6512918at2759"/>
<accession>A0A4Z2CLQ9</accession>
<evidence type="ECO:0000313" key="5">
    <source>
        <dbReference type="Proteomes" id="UP000311919"/>
    </source>
</evidence>
<dbReference type="GO" id="GO:0016020">
    <property type="term" value="C:membrane"/>
    <property type="evidence" value="ECO:0007669"/>
    <property type="project" value="InterPro"/>
</dbReference>
<dbReference type="PANTHER" id="PTHR19229:SF36">
    <property type="entry name" value="ATP-BINDING CASSETTE SUB-FAMILY A MEMBER 2"/>
    <property type="match status" value="1"/>
</dbReference>
<dbReference type="InterPro" id="IPR003439">
    <property type="entry name" value="ABC_transporter-like_ATP-bd"/>
</dbReference>
<evidence type="ECO:0000259" key="3">
    <source>
        <dbReference type="Pfam" id="PF00005"/>
    </source>
</evidence>
<dbReference type="EMBL" id="SKCS01000586">
    <property type="protein sequence ID" value="TNN05144.1"/>
    <property type="molecule type" value="Genomic_DNA"/>
</dbReference>
<dbReference type="GO" id="GO:0005524">
    <property type="term" value="F:ATP binding"/>
    <property type="evidence" value="ECO:0007669"/>
    <property type="project" value="UniProtKB-KW"/>
</dbReference>
<dbReference type="GO" id="GO:0016887">
    <property type="term" value="F:ATP hydrolysis activity"/>
    <property type="evidence" value="ECO:0007669"/>
    <property type="project" value="InterPro"/>
</dbReference>
<evidence type="ECO:0000256" key="1">
    <source>
        <dbReference type="ARBA" id="ARBA00022448"/>
    </source>
</evidence>
<comment type="caution">
    <text evidence="4">The sequence shown here is derived from an EMBL/GenBank/DDBJ whole genome shotgun (WGS) entry which is preliminary data.</text>
</comment>
<dbReference type="PANTHER" id="PTHR19229">
    <property type="entry name" value="ATP-BINDING CASSETTE TRANSPORTER SUBFAMILY A ABCA"/>
    <property type="match status" value="1"/>
</dbReference>
<dbReference type="STRING" id="6182.A0A4Z2CLQ9"/>
<keyword evidence="5" id="KW-1185">Reference proteome</keyword>
<keyword evidence="4" id="KW-0067">ATP-binding</keyword>